<dbReference type="Pfam" id="PF21694">
    <property type="entry name" value="DNA_pol3_delta_C"/>
    <property type="match status" value="1"/>
</dbReference>
<feature type="domain" description="DNA polymerase III delta N-terminal" evidence="9">
    <location>
        <begin position="3"/>
        <end position="120"/>
    </location>
</feature>
<dbReference type="InterPro" id="IPR010372">
    <property type="entry name" value="DNA_pol3_delta_N"/>
</dbReference>
<dbReference type="EMBL" id="JAGZMZ010000017">
    <property type="protein sequence ID" value="MBS4884528.1"/>
    <property type="molecule type" value="Genomic_DNA"/>
</dbReference>
<dbReference type="Proteomes" id="UP000284868">
    <property type="component" value="Unassembled WGS sequence"/>
</dbReference>
<gene>
    <name evidence="11" type="primary">holA</name>
    <name evidence="12" type="ORF">DWZ83_02030</name>
    <name evidence="11" type="ORF">KHZ85_07160</name>
</gene>
<dbReference type="Gene3D" id="1.20.272.10">
    <property type="match status" value="1"/>
</dbReference>
<protein>
    <recommendedName>
        <fullName evidence="2">DNA polymerase III subunit delta</fullName>
        <ecNumber evidence="1">2.7.7.7</ecNumber>
    </recommendedName>
</protein>
<dbReference type="Gene3D" id="3.40.50.300">
    <property type="entry name" value="P-loop containing nucleotide triphosphate hydrolases"/>
    <property type="match status" value="1"/>
</dbReference>
<name>A0A415PQJ6_9FIRM</name>
<keyword evidence="13" id="KW-1185">Reference proteome</keyword>
<keyword evidence="5" id="KW-0235">DNA replication</keyword>
<dbReference type="SUPFAM" id="SSF52540">
    <property type="entry name" value="P-loop containing nucleoside triphosphate hydrolases"/>
    <property type="match status" value="1"/>
</dbReference>
<evidence type="ECO:0000256" key="8">
    <source>
        <dbReference type="ARBA" id="ARBA00049244"/>
    </source>
</evidence>
<evidence type="ECO:0000313" key="11">
    <source>
        <dbReference type="EMBL" id="MBS4884528.1"/>
    </source>
</evidence>
<proteinExistence type="inferred from homology"/>
<evidence type="ECO:0000256" key="6">
    <source>
        <dbReference type="ARBA" id="ARBA00022932"/>
    </source>
</evidence>
<dbReference type="PANTHER" id="PTHR34388">
    <property type="entry name" value="DNA POLYMERASE III SUBUNIT DELTA"/>
    <property type="match status" value="1"/>
</dbReference>
<dbReference type="InterPro" id="IPR048466">
    <property type="entry name" value="DNA_pol3_delta-like_C"/>
</dbReference>
<dbReference type="EMBL" id="QRPK01000005">
    <property type="protein sequence ID" value="RHM14979.1"/>
    <property type="molecule type" value="Genomic_DNA"/>
</dbReference>
<evidence type="ECO:0000256" key="1">
    <source>
        <dbReference type="ARBA" id="ARBA00012417"/>
    </source>
</evidence>
<evidence type="ECO:0000256" key="4">
    <source>
        <dbReference type="ARBA" id="ARBA00022695"/>
    </source>
</evidence>
<sequence length="316" mass="36721">MNYVLYGTESYLLKESLAKILLQHGIQDEMNKVLYDARKTDAYTVMEDAQTYPFFSEYKAIIVQNANFLSPSDDTNWDLHVLEEYLKQPLESTILIFIGNFEKLDARKKIVKKLQSVCKVLQFRKLDEQGKRRFVDEQLKKRSISIERNARELLLSRMPFDILMIQNELSKLELYGDTITTEVVSSIVTRPLEDDVFQLVNAVVEKRIKEAFHIWEDLSTLNKDAVFLIALLAGQFRFLYQVRELLDEGKQQKEITAVLGAHPYRVQRSIQTVMHLSTNALLNILERLATLDQQIKSGKLDKNLGFEMFLLHLRGV</sequence>
<evidence type="ECO:0000256" key="3">
    <source>
        <dbReference type="ARBA" id="ARBA00022679"/>
    </source>
</evidence>
<reference evidence="11" key="2">
    <citation type="submission" date="2021-02" db="EMBL/GenBank/DDBJ databases">
        <title>Infant gut strain persistence is associated with maternal origin, phylogeny, and functional potential including surface adhesion and iron acquisition.</title>
        <authorList>
            <person name="Lou Y.C."/>
        </authorList>
    </citation>
    <scope>NUCLEOTIDE SEQUENCE</scope>
    <source>
        <strain evidence="11">L3_108_103G1_dasL3_108_103G1_concoct_2</strain>
    </source>
</reference>
<dbReference type="GO" id="GO:0009360">
    <property type="term" value="C:DNA polymerase III complex"/>
    <property type="evidence" value="ECO:0007669"/>
    <property type="project" value="InterPro"/>
</dbReference>
<dbReference type="InterPro" id="IPR027417">
    <property type="entry name" value="P-loop_NTPase"/>
</dbReference>
<accession>A0A415PQJ6</accession>
<dbReference type="RefSeq" id="WP_022420092.1">
    <property type="nucleotide sequence ID" value="NZ_CAUFDR010000008.1"/>
</dbReference>
<dbReference type="Pfam" id="PF06144">
    <property type="entry name" value="DNA_pol3_delta"/>
    <property type="match status" value="1"/>
</dbReference>
<dbReference type="InterPro" id="IPR005790">
    <property type="entry name" value="DNA_polIII_delta"/>
</dbReference>
<dbReference type="OrthoDB" id="9775929at2"/>
<dbReference type="SUPFAM" id="SSF48019">
    <property type="entry name" value="post-AAA+ oligomerization domain-like"/>
    <property type="match status" value="1"/>
</dbReference>
<evidence type="ECO:0000256" key="5">
    <source>
        <dbReference type="ARBA" id="ARBA00022705"/>
    </source>
</evidence>
<comment type="caution">
    <text evidence="12">The sequence shown here is derived from an EMBL/GenBank/DDBJ whole genome shotgun (WGS) entry which is preliminary data.</text>
</comment>
<comment type="similarity">
    <text evidence="7">Belongs to the DNA polymerase HolA subunit family.</text>
</comment>
<dbReference type="PANTHER" id="PTHR34388:SF1">
    <property type="entry name" value="DNA POLYMERASE III SUBUNIT DELTA"/>
    <property type="match status" value="1"/>
</dbReference>
<dbReference type="Proteomes" id="UP000753219">
    <property type="component" value="Unassembled WGS sequence"/>
</dbReference>
<dbReference type="GO" id="GO:0003887">
    <property type="term" value="F:DNA-directed DNA polymerase activity"/>
    <property type="evidence" value="ECO:0007669"/>
    <property type="project" value="UniProtKB-KW"/>
</dbReference>
<evidence type="ECO:0000259" key="10">
    <source>
        <dbReference type="Pfam" id="PF21694"/>
    </source>
</evidence>
<keyword evidence="4 11" id="KW-0548">Nucleotidyltransferase</keyword>
<keyword evidence="3 11" id="KW-0808">Transferase</keyword>
<evidence type="ECO:0000313" key="12">
    <source>
        <dbReference type="EMBL" id="RHM14979.1"/>
    </source>
</evidence>
<evidence type="ECO:0000256" key="7">
    <source>
        <dbReference type="ARBA" id="ARBA00034754"/>
    </source>
</evidence>
<dbReference type="NCBIfam" id="TIGR01128">
    <property type="entry name" value="holA"/>
    <property type="match status" value="1"/>
</dbReference>
<dbReference type="GO" id="GO:0006261">
    <property type="term" value="P:DNA-templated DNA replication"/>
    <property type="evidence" value="ECO:0007669"/>
    <property type="project" value="TreeGrafter"/>
</dbReference>
<evidence type="ECO:0000259" key="9">
    <source>
        <dbReference type="Pfam" id="PF06144"/>
    </source>
</evidence>
<dbReference type="AlphaFoldDB" id="A0A415PQJ6"/>
<dbReference type="EC" id="2.7.7.7" evidence="1"/>
<dbReference type="InterPro" id="IPR008921">
    <property type="entry name" value="DNA_pol3_clamp-load_cplx_C"/>
</dbReference>
<comment type="catalytic activity">
    <reaction evidence="8">
        <text>DNA(n) + a 2'-deoxyribonucleoside 5'-triphosphate = DNA(n+1) + diphosphate</text>
        <dbReference type="Rhea" id="RHEA:22508"/>
        <dbReference type="Rhea" id="RHEA-COMP:17339"/>
        <dbReference type="Rhea" id="RHEA-COMP:17340"/>
        <dbReference type="ChEBI" id="CHEBI:33019"/>
        <dbReference type="ChEBI" id="CHEBI:61560"/>
        <dbReference type="ChEBI" id="CHEBI:173112"/>
        <dbReference type="EC" id="2.7.7.7"/>
    </reaction>
</comment>
<organism evidence="12 13">
    <name type="scientific">Amedibacillus dolichus</name>
    <dbReference type="NCBI Taxonomy" id="31971"/>
    <lineage>
        <taxon>Bacteria</taxon>
        <taxon>Bacillati</taxon>
        <taxon>Bacillota</taxon>
        <taxon>Erysipelotrichia</taxon>
        <taxon>Erysipelotrichales</taxon>
        <taxon>Erysipelotrichaceae</taxon>
        <taxon>Amedibacillus</taxon>
    </lineage>
</organism>
<evidence type="ECO:0000313" key="13">
    <source>
        <dbReference type="Proteomes" id="UP000284868"/>
    </source>
</evidence>
<dbReference type="Gene3D" id="1.10.8.60">
    <property type="match status" value="1"/>
</dbReference>
<dbReference type="GO" id="GO:0003677">
    <property type="term" value="F:DNA binding"/>
    <property type="evidence" value="ECO:0007669"/>
    <property type="project" value="InterPro"/>
</dbReference>
<evidence type="ECO:0000256" key="2">
    <source>
        <dbReference type="ARBA" id="ARBA00017703"/>
    </source>
</evidence>
<feature type="domain" description="DNA polymerase III delta subunit-like C-terminal" evidence="10">
    <location>
        <begin position="193"/>
        <end position="312"/>
    </location>
</feature>
<reference evidence="12 13" key="1">
    <citation type="submission" date="2018-08" db="EMBL/GenBank/DDBJ databases">
        <title>A genome reference for cultivated species of the human gut microbiota.</title>
        <authorList>
            <person name="Zou Y."/>
            <person name="Xue W."/>
            <person name="Luo G."/>
        </authorList>
    </citation>
    <scope>NUCLEOTIDE SEQUENCE [LARGE SCALE GENOMIC DNA]</scope>
    <source>
        <strain evidence="12 13">AF35-6BH</strain>
    </source>
</reference>
<keyword evidence="6" id="KW-0239">DNA-directed DNA polymerase</keyword>